<organism evidence="2 3">
    <name type="scientific">Cymbomonas tetramitiformis</name>
    <dbReference type="NCBI Taxonomy" id="36881"/>
    <lineage>
        <taxon>Eukaryota</taxon>
        <taxon>Viridiplantae</taxon>
        <taxon>Chlorophyta</taxon>
        <taxon>Pyramimonadophyceae</taxon>
        <taxon>Pyramimonadales</taxon>
        <taxon>Pyramimonadaceae</taxon>
        <taxon>Cymbomonas</taxon>
    </lineage>
</organism>
<dbReference type="Pfam" id="PF03407">
    <property type="entry name" value="Nucleotid_trans"/>
    <property type="match status" value="1"/>
</dbReference>
<dbReference type="PANTHER" id="PTHR47032:SF1">
    <property type="entry name" value="UDP-D-XYLOSE:L-FUCOSE ALPHA-1,3-D-XYLOSYLTRANSFERASE-RELATED"/>
    <property type="match status" value="1"/>
</dbReference>
<comment type="caution">
    <text evidence="2">The sequence shown here is derived from an EMBL/GenBank/DDBJ whole genome shotgun (WGS) entry which is preliminary data.</text>
</comment>
<sequence>MIDESDDVAGDAHRWRTKSYVKLVGQRAMILKPIVEMGIDVLYADTDITWYKNPWEHVFGSGECNFYVQQEKSEVVGDYNCSGFLFIRASALMRLFMQVWEDKIIERVKKPGFFTDQEEMNILLECTSP</sequence>
<keyword evidence="3" id="KW-1185">Reference proteome</keyword>
<dbReference type="AlphaFoldDB" id="A0AAE0L0R0"/>
<evidence type="ECO:0000313" key="3">
    <source>
        <dbReference type="Proteomes" id="UP001190700"/>
    </source>
</evidence>
<gene>
    <name evidence="2" type="ORF">CYMTET_23811</name>
</gene>
<protein>
    <recommendedName>
        <fullName evidence="1">Nucleotide-diphospho-sugar transferase domain-containing protein</fullName>
    </recommendedName>
</protein>
<dbReference type="GO" id="GO:0005794">
    <property type="term" value="C:Golgi apparatus"/>
    <property type="evidence" value="ECO:0007669"/>
    <property type="project" value="TreeGrafter"/>
</dbReference>
<name>A0AAE0L0R0_9CHLO</name>
<evidence type="ECO:0000259" key="1">
    <source>
        <dbReference type="Pfam" id="PF03407"/>
    </source>
</evidence>
<accession>A0AAE0L0R0</accession>
<reference evidence="2 3" key="1">
    <citation type="journal article" date="2015" name="Genome Biol. Evol.">
        <title>Comparative Genomics of a Bacterivorous Green Alga Reveals Evolutionary Causalities and Consequences of Phago-Mixotrophic Mode of Nutrition.</title>
        <authorList>
            <person name="Burns J.A."/>
            <person name="Paasch A."/>
            <person name="Narechania A."/>
            <person name="Kim E."/>
        </authorList>
    </citation>
    <scope>NUCLEOTIDE SEQUENCE [LARGE SCALE GENOMIC DNA]</scope>
    <source>
        <strain evidence="2 3">PLY_AMNH</strain>
    </source>
</reference>
<dbReference type="EMBL" id="LGRX02012284">
    <property type="protein sequence ID" value="KAK3267647.1"/>
    <property type="molecule type" value="Genomic_DNA"/>
</dbReference>
<dbReference type="InterPro" id="IPR052636">
    <property type="entry name" value="UDP-D-xylose:L-fucose_XylT"/>
</dbReference>
<proteinExistence type="predicted"/>
<feature type="domain" description="Nucleotide-diphospho-sugar transferase" evidence="1">
    <location>
        <begin position="4"/>
        <end position="125"/>
    </location>
</feature>
<dbReference type="InterPro" id="IPR005069">
    <property type="entry name" value="Nucl-diP-sugar_transferase"/>
</dbReference>
<dbReference type="PANTHER" id="PTHR47032">
    <property type="entry name" value="UDP-D-XYLOSE:L-FUCOSE ALPHA-1,3-D-XYLOSYLTRANSFERASE-RELATED"/>
    <property type="match status" value="1"/>
</dbReference>
<evidence type="ECO:0000313" key="2">
    <source>
        <dbReference type="EMBL" id="KAK3267647.1"/>
    </source>
</evidence>
<dbReference type="Proteomes" id="UP001190700">
    <property type="component" value="Unassembled WGS sequence"/>
</dbReference>
<dbReference type="GO" id="GO:0016757">
    <property type="term" value="F:glycosyltransferase activity"/>
    <property type="evidence" value="ECO:0007669"/>
    <property type="project" value="TreeGrafter"/>
</dbReference>